<sequence>MFINRKYKLNFCISIIFFVEVLCVNSENASKHSRCIQENKQICTTPSCVYSAVTIMDRIDETIEPCDDFYKFACGNFVKKAVIPDDAPIVSSFTIIQEKVLQQLRIALDDLLATPEVKTFATVKKFYQTCLNTTAIDTNSNNVTLNILNKLGGWPALLKDGWNEIDFDWKKTMYNFREMGIPTHSLINIFPGVHTYNSSQYIINCDQARLGLDRQHLIKGFEDDFVTAYYKYLVDLAIILGADKATAEKDLKDSVNFEISLAEITLASEDRRNMSTLTNIMTLSTVQKKYPVIPWIEYLQNLANDPSVIITENEEIDIGVPKFLTDLNVLLQKTPKRVLSNYIMSQFVITIVPYLSTKIRTRKFEFSKAFHGTAEMKPRWKECLEQTTSGLKVATGALYVRNYFDDNDRKHATALVDSLRAEFLRILKNVEWMDVDTKQKAINKMLKMNARVGYPSEFLDDRKIEKYYSKLNFNSDEFLELTLQINKFHVDNSYKQLRKVLNTSDWRRFSSVTNVNAYYNFVDNGIQLPAGILQGVFFESNRPNYLNFGSMGFAIGHEITHGFDDMGRQYDEDGFLKDWWKDKTAKAFLSHAQCIINQYSNYTYPDLHLKLNGINTQGENIADNGGIKQAYLAYQNWIKNNGEEPQLPGLKYTPQQLFWISMANLWCVKERNEYLAQEVLTDDHPPSDFRVKGLISNSKYFSRDFNCPVGSPMNPAHKCSVW</sequence>
<feature type="chain" id="PRO_5042854957" description="Neprilysin" evidence="9">
    <location>
        <begin position="27"/>
        <end position="722"/>
    </location>
</feature>
<organism evidence="12 13">
    <name type="scientific">Aquatica leii</name>
    <dbReference type="NCBI Taxonomy" id="1421715"/>
    <lineage>
        <taxon>Eukaryota</taxon>
        <taxon>Metazoa</taxon>
        <taxon>Ecdysozoa</taxon>
        <taxon>Arthropoda</taxon>
        <taxon>Hexapoda</taxon>
        <taxon>Insecta</taxon>
        <taxon>Pterygota</taxon>
        <taxon>Neoptera</taxon>
        <taxon>Endopterygota</taxon>
        <taxon>Coleoptera</taxon>
        <taxon>Polyphaga</taxon>
        <taxon>Elateriformia</taxon>
        <taxon>Elateroidea</taxon>
        <taxon>Lampyridae</taxon>
        <taxon>Luciolinae</taxon>
        <taxon>Aquatica</taxon>
    </lineage>
</organism>
<keyword evidence="6" id="KW-0378">Hydrolase</keyword>
<dbReference type="GO" id="GO:0016485">
    <property type="term" value="P:protein processing"/>
    <property type="evidence" value="ECO:0007669"/>
    <property type="project" value="TreeGrafter"/>
</dbReference>
<dbReference type="EMBL" id="JARPUR010000003">
    <property type="protein sequence ID" value="KAK4879928.1"/>
    <property type="molecule type" value="Genomic_DNA"/>
</dbReference>
<evidence type="ECO:0000256" key="2">
    <source>
        <dbReference type="ARBA" id="ARBA00004401"/>
    </source>
</evidence>
<accession>A0AAN7SP46</accession>
<feature type="domain" description="Peptidase M13 C-terminal" evidence="10">
    <location>
        <begin position="516"/>
        <end position="721"/>
    </location>
</feature>
<dbReference type="CDD" id="cd08662">
    <property type="entry name" value="M13"/>
    <property type="match status" value="1"/>
</dbReference>
<evidence type="ECO:0000256" key="8">
    <source>
        <dbReference type="ARBA" id="ARBA00023049"/>
    </source>
</evidence>
<evidence type="ECO:0000256" key="7">
    <source>
        <dbReference type="ARBA" id="ARBA00022833"/>
    </source>
</evidence>
<protein>
    <recommendedName>
        <fullName evidence="14">Neprilysin</fullName>
    </recommendedName>
</protein>
<reference evidence="13" key="1">
    <citation type="submission" date="2023-01" db="EMBL/GenBank/DDBJ databases">
        <title>Key to firefly adult light organ development and bioluminescence: homeobox transcription factors regulate luciferase expression and transportation to peroxisome.</title>
        <authorList>
            <person name="Fu X."/>
        </authorList>
    </citation>
    <scope>NUCLEOTIDE SEQUENCE [LARGE SCALE GENOMIC DNA]</scope>
</reference>
<evidence type="ECO:0000313" key="13">
    <source>
        <dbReference type="Proteomes" id="UP001353858"/>
    </source>
</evidence>
<keyword evidence="5" id="KW-0479">Metal-binding</keyword>
<evidence type="ECO:0000313" key="12">
    <source>
        <dbReference type="EMBL" id="KAK4879928.1"/>
    </source>
</evidence>
<dbReference type="Gene3D" id="1.10.1380.10">
    <property type="entry name" value="Neutral endopeptidase , domain2"/>
    <property type="match status" value="1"/>
</dbReference>
<evidence type="ECO:0000259" key="10">
    <source>
        <dbReference type="Pfam" id="PF01431"/>
    </source>
</evidence>
<name>A0AAN7SP46_9COLE</name>
<feature type="signal peptide" evidence="9">
    <location>
        <begin position="1"/>
        <end position="26"/>
    </location>
</feature>
<dbReference type="InterPro" id="IPR024079">
    <property type="entry name" value="MetalloPept_cat_dom_sf"/>
</dbReference>
<evidence type="ECO:0000256" key="1">
    <source>
        <dbReference type="ARBA" id="ARBA00001947"/>
    </source>
</evidence>
<keyword evidence="9" id="KW-0732">Signal</keyword>
<dbReference type="PROSITE" id="PS51885">
    <property type="entry name" value="NEPRILYSIN"/>
    <property type="match status" value="1"/>
</dbReference>
<evidence type="ECO:0000256" key="3">
    <source>
        <dbReference type="ARBA" id="ARBA00007357"/>
    </source>
</evidence>
<dbReference type="Proteomes" id="UP001353858">
    <property type="component" value="Unassembled WGS sequence"/>
</dbReference>
<keyword evidence="8" id="KW-0482">Metalloprotease</keyword>
<keyword evidence="13" id="KW-1185">Reference proteome</keyword>
<gene>
    <name evidence="12" type="ORF">RN001_008074</name>
</gene>
<comment type="cofactor">
    <cofactor evidence="1">
        <name>Zn(2+)</name>
        <dbReference type="ChEBI" id="CHEBI:29105"/>
    </cofactor>
</comment>
<proteinExistence type="inferred from homology"/>
<dbReference type="AlphaFoldDB" id="A0AAN7SP46"/>
<evidence type="ECO:0000259" key="11">
    <source>
        <dbReference type="Pfam" id="PF05649"/>
    </source>
</evidence>
<evidence type="ECO:0000256" key="6">
    <source>
        <dbReference type="ARBA" id="ARBA00022801"/>
    </source>
</evidence>
<dbReference type="PRINTS" id="PR00786">
    <property type="entry name" value="NEPRILYSIN"/>
</dbReference>
<dbReference type="InterPro" id="IPR042089">
    <property type="entry name" value="Peptidase_M13_dom_2"/>
</dbReference>
<dbReference type="InterPro" id="IPR018497">
    <property type="entry name" value="Peptidase_M13_C"/>
</dbReference>
<dbReference type="Pfam" id="PF05649">
    <property type="entry name" value="Peptidase_M13_N"/>
    <property type="match status" value="1"/>
</dbReference>
<keyword evidence="4" id="KW-0645">Protease</keyword>
<comment type="caution">
    <text evidence="12">The sequence shown here is derived from an EMBL/GenBank/DDBJ whole genome shotgun (WGS) entry which is preliminary data.</text>
</comment>
<dbReference type="GO" id="GO:0004222">
    <property type="term" value="F:metalloendopeptidase activity"/>
    <property type="evidence" value="ECO:0007669"/>
    <property type="project" value="InterPro"/>
</dbReference>
<dbReference type="Pfam" id="PF01431">
    <property type="entry name" value="Peptidase_M13"/>
    <property type="match status" value="1"/>
</dbReference>
<evidence type="ECO:0000256" key="9">
    <source>
        <dbReference type="SAM" id="SignalP"/>
    </source>
</evidence>
<keyword evidence="7" id="KW-0862">Zinc</keyword>
<evidence type="ECO:0008006" key="14">
    <source>
        <dbReference type="Google" id="ProtNLM"/>
    </source>
</evidence>
<dbReference type="PANTHER" id="PTHR11733:SF224">
    <property type="entry name" value="NEPRILYSIN-2"/>
    <property type="match status" value="1"/>
</dbReference>
<dbReference type="SUPFAM" id="SSF55486">
    <property type="entry name" value="Metalloproteases ('zincins'), catalytic domain"/>
    <property type="match status" value="1"/>
</dbReference>
<dbReference type="GO" id="GO:0046872">
    <property type="term" value="F:metal ion binding"/>
    <property type="evidence" value="ECO:0007669"/>
    <property type="project" value="UniProtKB-KW"/>
</dbReference>
<evidence type="ECO:0000256" key="5">
    <source>
        <dbReference type="ARBA" id="ARBA00022723"/>
    </source>
</evidence>
<feature type="domain" description="Peptidase M13 N-terminal" evidence="11">
    <location>
        <begin position="65"/>
        <end position="455"/>
    </location>
</feature>
<dbReference type="GO" id="GO:0005886">
    <property type="term" value="C:plasma membrane"/>
    <property type="evidence" value="ECO:0007669"/>
    <property type="project" value="UniProtKB-SubCell"/>
</dbReference>
<dbReference type="Gene3D" id="3.40.390.10">
    <property type="entry name" value="Collagenase (Catalytic Domain)"/>
    <property type="match status" value="1"/>
</dbReference>
<dbReference type="InterPro" id="IPR000718">
    <property type="entry name" value="Peptidase_M13"/>
</dbReference>
<evidence type="ECO:0000256" key="4">
    <source>
        <dbReference type="ARBA" id="ARBA00022670"/>
    </source>
</evidence>
<dbReference type="InterPro" id="IPR008753">
    <property type="entry name" value="Peptidase_M13_N"/>
</dbReference>
<dbReference type="PANTHER" id="PTHR11733">
    <property type="entry name" value="ZINC METALLOPROTEASE FAMILY M13 NEPRILYSIN-RELATED"/>
    <property type="match status" value="1"/>
</dbReference>
<comment type="similarity">
    <text evidence="3">Belongs to the peptidase M13 family.</text>
</comment>
<comment type="subcellular location">
    <subcellularLocation>
        <location evidence="2">Cell membrane</location>
        <topology evidence="2">Single-pass type II membrane protein</topology>
    </subcellularLocation>
</comment>